<name>A0AAV7U0M9_PLEWA</name>
<sequence>MIEAVMAYPQSCYLQGVHLTCGIVAGRFKHFGCLGEGMDHLAGGQRFSFHSLPGSHSCRRGTRRAAWQRVPSVKPGFLTPRNPSVMALTLFLPKAMPLLSRPGRECTRTDRVRKRTGRAAGM</sequence>
<dbReference type="EMBL" id="JANPWB010000006">
    <property type="protein sequence ID" value="KAJ1181403.1"/>
    <property type="molecule type" value="Genomic_DNA"/>
</dbReference>
<dbReference type="Proteomes" id="UP001066276">
    <property type="component" value="Chromosome 3_2"/>
</dbReference>
<protein>
    <submittedName>
        <fullName evidence="1">Uncharacterized protein</fullName>
    </submittedName>
</protein>
<keyword evidence="2" id="KW-1185">Reference proteome</keyword>
<gene>
    <name evidence="1" type="ORF">NDU88_006610</name>
</gene>
<accession>A0AAV7U0M9</accession>
<comment type="caution">
    <text evidence="1">The sequence shown here is derived from an EMBL/GenBank/DDBJ whole genome shotgun (WGS) entry which is preliminary data.</text>
</comment>
<organism evidence="1 2">
    <name type="scientific">Pleurodeles waltl</name>
    <name type="common">Iberian ribbed newt</name>
    <dbReference type="NCBI Taxonomy" id="8319"/>
    <lineage>
        <taxon>Eukaryota</taxon>
        <taxon>Metazoa</taxon>
        <taxon>Chordata</taxon>
        <taxon>Craniata</taxon>
        <taxon>Vertebrata</taxon>
        <taxon>Euteleostomi</taxon>
        <taxon>Amphibia</taxon>
        <taxon>Batrachia</taxon>
        <taxon>Caudata</taxon>
        <taxon>Salamandroidea</taxon>
        <taxon>Salamandridae</taxon>
        <taxon>Pleurodelinae</taxon>
        <taxon>Pleurodeles</taxon>
    </lineage>
</organism>
<reference evidence="1" key="1">
    <citation type="journal article" date="2022" name="bioRxiv">
        <title>Sequencing and chromosome-scale assembly of the giantPleurodeles waltlgenome.</title>
        <authorList>
            <person name="Brown T."/>
            <person name="Elewa A."/>
            <person name="Iarovenko S."/>
            <person name="Subramanian E."/>
            <person name="Araus A.J."/>
            <person name="Petzold A."/>
            <person name="Susuki M."/>
            <person name="Suzuki K.-i.T."/>
            <person name="Hayashi T."/>
            <person name="Toyoda A."/>
            <person name="Oliveira C."/>
            <person name="Osipova E."/>
            <person name="Leigh N.D."/>
            <person name="Simon A."/>
            <person name="Yun M.H."/>
        </authorList>
    </citation>
    <scope>NUCLEOTIDE SEQUENCE</scope>
    <source>
        <strain evidence="1">20211129_DDA</strain>
        <tissue evidence="1">Liver</tissue>
    </source>
</reference>
<dbReference type="AlphaFoldDB" id="A0AAV7U0M9"/>
<evidence type="ECO:0000313" key="1">
    <source>
        <dbReference type="EMBL" id="KAJ1181403.1"/>
    </source>
</evidence>
<proteinExistence type="predicted"/>
<evidence type="ECO:0000313" key="2">
    <source>
        <dbReference type="Proteomes" id="UP001066276"/>
    </source>
</evidence>